<dbReference type="InterPro" id="IPR052270">
    <property type="entry name" value="CACF_protein"/>
</dbReference>
<feature type="coiled-coil region" evidence="1">
    <location>
        <begin position="194"/>
        <end position="264"/>
    </location>
</feature>
<dbReference type="EMBL" id="JACASE010000004">
    <property type="protein sequence ID" value="KAF6473462.1"/>
    <property type="molecule type" value="Genomic_DNA"/>
</dbReference>
<dbReference type="PANTHER" id="PTHR22028">
    <property type="entry name" value="SFI1 SPINDLE BODY DOMAIN-CONTAINING PROTEIN-RELATED"/>
    <property type="match status" value="1"/>
</dbReference>
<comment type="caution">
    <text evidence="3">The sequence shown here is derived from an EMBL/GenBank/DDBJ whole genome shotgun (WGS) entry which is preliminary data.</text>
</comment>
<proteinExistence type="predicted"/>
<protein>
    <submittedName>
        <fullName evidence="3">Coiled-coil domain containing 191</fullName>
    </submittedName>
</protein>
<sequence>MLLAPQERSSSSKRTRLSRWKQLTRKPSPKLAFDPDSAKHWIKRVEEAPEFAVSKAFSAGNTDFSGRLWDQIIDLETSEQIEDHNEVYAEAQELVNDWLDTKLKQELASDGEAENTVSSFPPASEAKSHLKYDKFDDLCGYLEEEEESTTVQKFIDHLLHKDVVDSGMLEDLGMNGNQDEKQQKDPRLTMEMRHKQVKENRLRQEKELERQRIEKTLKKSAFLEARYLVQEEKKRKAMEAKKEEEEIQREMVKLRREIIERRRTVEEAWKIEKKKQEENSAKNPERGVFQSVHILPDEEKMAKERKKKLKELLIQTFKENHQVGIVMFLYLAFCSANDKGIHQRWDKVTLNPTEPHHKYQNFPHCLFCDAWCTGQCSNTLFGCSSYILCVILGNQGMNLNHLPKVPISE</sequence>
<gene>
    <name evidence="3" type="ORF">HJG63_002253</name>
</gene>
<feature type="compositionally biased region" description="Basic residues" evidence="2">
    <location>
        <begin position="11"/>
        <end position="28"/>
    </location>
</feature>
<organism evidence="3 4">
    <name type="scientific">Rousettus aegyptiacus</name>
    <name type="common">Egyptian fruit bat</name>
    <name type="synonym">Pteropus aegyptiacus</name>
    <dbReference type="NCBI Taxonomy" id="9407"/>
    <lineage>
        <taxon>Eukaryota</taxon>
        <taxon>Metazoa</taxon>
        <taxon>Chordata</taxon>
        <taxon>Craniata</taxon>
        <taxon>Vertebrata</taxon>
        <taxon>Euteleostomi</taxon>
        <taxon>Mammalia</taxon>
        <taxon>Eutheria</taxon>
        <taxon>Laurasiatheria</taxon>
        <taxon>Chiroptera</taxon>
        <taxon>Yinpterochiroptera</taxon>
        <taxon>Pteropodoidea</taxon>
        <taxon>Pteropodidae</taxon>
        <taxon>Rousettinae</taxon>
        <taxon>Rousettus</taxon>
    </lineage>
</organism>
<dbReference type="Proteomes" id="UP000593571">
    <property type="component" value="Unassembled WGS sequence"/>
</dbReference>
<keyword evidence="1" id="KW-0175">Coiled coil</keyword>
<dbReference type="AlphaFoldDB" id="A0A7J8HP43"/>
<reference evidence="3 4" key="1">
    <citation type="journal article" date="2020" name="Nature">
        <title>Six reference-quality genomes reveal evolution of bat adaptations.</title>
        <authorList>
            <person name="Jebb D."/>
            <person name="Huang Z."/>
            <person name="Pippel M."/>
            <person name="Hughes G.M."/>
            <person name="Lavrichenko K."/>
            <person name="Devanna P."/>
            <person name="Winkler S."/>
            <person name="Jermiin L.S."/>
            <person name="Skirmuntt E.C."/>
            <person name="Katzourakis A."/>
            <person name="Burkitt-Gray L."/>
            <person name="Ray D.A."/>
            <person name="Sullivan K.A.M."/>
            <person name="Roscito J.G."/>
            <person name="Kirilenko B.M."/>
            <person name="Davalos L.M."/>
            <person name="Corthals A.P."/>
            <person name="Power M.L."/>
            <person name="Jones G."/>
            <person name="Ransome R.D."/>
            <person name="Dechmann D.K.N."/>
            <person name="Locatelli A.G."/>
            <person name="Puechmaille S.J."/>
            <person name="Fedrigo O."/>
            <person name="Jarvis E.D."/>
            <person name="Hiller M."/>
            <person name="Vernes S.C."/>
            <person name="Myers E.W."/>
            <person name="Teeling E.C."/>
        </authorList>
    </citation>
    <scope>NUCLEOTIDE SEQUENCE [LARGE SCALE GENOMIC DNA]</scope>
    <source>
        <strain evidence="3">MRouAeg1</strain>
        <tissue evidence="3">Muscle</tissue>
    </source>
</reference>
<evidence type="ECO:0000256" key="1">
    <source>
        <dbReference type="SAM" id="Coils"/>
    </source>
</evidence>
<feature type="region of interest" description="Disordered" evidence="2">
    <location>
        <begin position="1"/>
        <end position="30"/>
    </location>
</feature>
<accession>A0A7J8HP43</accession>
<dbReference type="PANTHER" id="PTHR22028:SF5">
    <property type="entry name" value="COILED-COIL DOMAIN-CONTAINING PROTEIN 191"/>
    <property type="match status" value="1"/>
</dbReference>
<evidence type="ECO:0000313" key="3">
    <source>
        <dbReference type="EMBL" id="KAF6473462.1"/>
    </source>
</evidence>
<evidence type="ECO:0000313" key="4">
    <source>
        <dbReference type="Proteomes" id="UP000593571"/>
    </source>
</evidence>
<keyword evidence="4" id="KW-1185">Reference proteome</keyword>
<evidence type="ECO:0000256" key="2">
    <source>
        <dbReference type="SAM" id="MobiDB-lite"/>
    </source>
</evidence>
<name>A0A7J8HP43_ROUAE</name>